<keyword evidence="3" id="KW-0804">Transcription</keyword>
<evidence type="ECO:0000256" key="1">
    <source>
        <dbReference type="ARBA" id="ARBA00023015"/>
    </source>
</evidence>
<dbReference type="InterPro" id="IPR046335">
    <property type="entry name" value="LacI/GalR-like_sensor"/>
</dbReference>
<dbReference type="InterPro" id="IPR036390">
    <property type="entry name" value="WH_DNA-bd_sf"/>
</dbReference>
<dbReference type="PRINTS" id="PR00035">
    <property type="entry name" value="HTHGNTR"/>
</dbReference>
<evidence type="ECO:0000256" key="2">
    <source>
        <dbReference type="ARBA" id="ARBA00023125"/>
    </source>
</evidence>
<reference evidence="5" key="2">
    <citation type="submission" date="2023-10" db="EMBL/GenBank/DDBJ databases">
        <authorList>
            <person name="Khurajog B."/>
        </authorList>
    </citation>
    <scope>NUCLEOTIDE SEQUENCE</scope>
    <source>
        <strain evidence="5">BF9</strain>
    </source>
</reference>
<sequence length="361" mass="41715">MEKKYELVKQDLKEEILSGSYSINDKLPTESELMEKYDVSRYTIRRAVGDLENDHYIYRVQGGGMFVDDWQKYVNQKVENKVIGVITTHIAEYIFPHIITGIDRLISSRGYSILISNTQNDPARERKSVQKMMDSNLSGLIVEPTQSALGNPNRDLYEKIKESKLPTVFINAHYPELDFPYAEMADTRAEKIITNKLISMGHQKILGVFKVDDQQGVHRMNGFIKAYKEHQDLVYQSEIVMYQTSDNMRSVFTKIEQILSRSPNERPTAIICYHDQIAIQVMALVRSLGLRMPDDISIFGFDNYKLSKYMSPQLSSVEHPKEKLGRDAAKMIFDMIDGKTDIQNKIYEPEIIYRESIKELS</sequence>
<dbReference type="InterPro" id="IPR000524">
    <property type="entry name" value="Tscrpt_reg_HTH_GntR"/>
</dbReference>
<dbReference type="PANTHER" id="PTHR30146:SF150">
    <property type="entry name" value="ARABINOSE METABOLISM TRANSCRIPTIONAL REPRESSOR"/>
    <property type="match status" value="1"/>
</dbReference>
<evidence type="ECO:0000256" key="3">
    <source>
        <dbReference type="ARBA" id="ARBA00023163"/>
    </source>
</evidence>
<dbReference type="SMART" id="SM00345">
    <property type="entry name" value="HTH_GNTR"/>
    <property type="match status" value="1"/>
</dbReference>
<name>A0AAW8YH80_PEDAC</name>
<dbReference type="CDD" id="cd01541">
    <property type="entry name" value="PBP1_AraR"/>
    <property type="match status" value="1"/>
</dbReference>
<dbReference type="AlphaFoldDB" id="A0AAW8YH80"/>
<dbReference type="EMBL" id="JAWJAV010000006">
    <property type="protein sequence ID" value="MDV2621875.1"/>
    <property type="molecule type" value="Genomic_DNA"/>
</dbReference>
<dbReference type="Pfam" id="PF13377">
    <property type="entry name" value="Peripla_BP_3"/>
    <property type="match status" value="1"/>
</dbReference>
<dbReference type="Gene3D" id="1.10.10.10">
    <property type="entry name" value="Winged helix-like DNA-binding domain superfamily/Winged helix DNA-binding domain"/>
    <property type="match status" value="1"/>
</dbReference>
<keyword evidence="2" id="KW-0238">DNA-binding</keyword>
<evidence type="ECO:0000313" key="5">
    <source>
        <dbReference type="EMBL" id="MDV2621875.1"/>
    </source>
</evidence>
<proteinExistence type="predicted"/>
<dbReference type="Gene3D" id="3.40.50.2300">
    <property type="match status" value="2"/>
</dbReference>
<dbReference type="Pfam" id="PF00392">
    <property type="entry name" value="GntR"/>
    <property type="match status" value="1"/>
</dbReference>
<dbReference type="GO" id="GO:0003700">
    <property type="term" value="F:DNA-binding transcription factor activity"/>
    <property type="evidence" value="ECO:0007669"/>
    <property type="project" value="InterPro"/>
</dbReference>
<dbReference type="CDD" id="cd07377">
    <property type="entry name" value="WHTH_GntR"/>
    <property type="match status" value="1"/>
</dbReference>
<evidence type="ECO:0000313" key="6">
    <source>
        <dbReference type="Proteomes" id="UP001280897"/>
    </source>
</evidence>
<dbReference type="SUPFAM" id="SSF53822">
    <property type="entry name" value="Periplasmic binding protein-like I"/>
    <property type="match status" value="1"/>
</dbReference>
<dbReference type="InterPro" id="IPR033532">
    <property type="entry name" value="AraR_ligand_bind_dom"/>
</dbReference>
<evidence type="ECO:0000259" key="4">
    <source>
        <dbReference type="PROSITE" id="PS50949"/>
    </source>
</evidence>
<dbReference type="PANTHER" id="PTHR30146">
    <property type="entry name" value="LACI-RELATED TRANSCRIPTIONAL REPRESSOR"/>
    <property type="match status" value="1"/>
</dbReference>
<dbReference type="PROSITE" id="PS50949">
    <property type="entry name" value="HTH_GNTR"/>
    <property type="match status" value="1"/>
</dbReference>
<dbReference type="RefSeq" id="WP_317072454.1">
    <property type="nucleotide sequence ID" value="NZ_JAWJAV010000006.1"/>
</dbReference>
<dbReference type="GO" id="GO:0000976">
    <property type="term" value="F:transcription cis-regulatory region binding"/>
    <property type="evidence" value="ECO:0007669"/>
    <property type="project" value="TreeGrafter"/>
</dbReference>
<gene>
    <name evidence="5" type="ORF">R0G89_09045</name>
</gene>
<dbReference type="Proteomes" id="UP001280897">
    <property type="component" value="Unassembled WGS sequence"/>
</dbReference>
<feature type="domain" description="HTH gntR-type" evidence="4">
    <location>
        <begin position="2"/>
        <end position="70"/>
    </location>
</feature>
<dbReference type="InterPro" id="IPR028082">
    <property type="entry name" value="Peripla_BP_I"/>
</dbReference>
<keyword evidence="1" id="KW-0805">Transcription regulation</keyword>
<dbReference type="InterPro" id="IPR036388">
    <property type="entry name" value="WH-like_DNA-bd_sf"/>
</dbReference>
<comment type="caution">
    <text evidence="5">The sequence shown here is derived from an EMBL/GenBank/DDBJ whole genome shotgun (WGS) entry which is preliminary data.</text>
</comment>
<protein>
    <submittedName>
        <fullName evidence="5">GntR family transcriptional regulator</fullName>
    </submittedName>
</protein>
<organism evidence="5 6">
    <name type="scientific">Pediococcus acidilactici</name>
    <dbReference type="NCBI Taxonomy" id="1254"/>
    <lineage>
        <taxon>Bacteria</taxon>
        <taxon>Bacillati</taxon>
        <taxon>Bacillota</taxon>
        <taxon>Bacilli</taxon>
        <taxon>Lactobacillales</taxon>
        <taxon>Lactobacillaceae</taxon>
        <taxon>Pediococcus</taxon>
        <taxon>Pediococcus acidilactici group</taxon>
    </lineage>
</organism>
<reference evidence="5" key="1">
    <citation type="journal article" date="2023" name="PeerJ">
        <title>Selection and evaluation of lactic acid bacteria from chicken feces in Thailand as potential probiotics.</title>
        <authorList>
            <person name="Khurajog B."/>
            <person name="Disastra Y."/>
            <person name="Lawwyne L.D."/>
            <person name="Sirichokchatchawan W."/>
            <person name="Niyomtham W."/>
            <person name="Yindee J."/>
            <person name="Hampson D.J."/>
            <person name="Prapasarakul N."/>
        </authorList>
    </citation>
    <scope>NUCLEOTIDE SEQUENCE</scope>
    <source>
        <strain evidence="5">BF9</strain>
    </source>
</reference>
<dbReference type="SUPFAM" id="SSF46785">
    <property type="entry name" value="Winged helix' DNA-binding domain"/>
    <property type="match status" value="1"/>
</dbReference>
<accession>A0AAW8YH80</accession>